<evidence type="ECO:0000256" key="1">
    <source>
        <dbReference type="ARBA" id="ARBA00023054"/>
    </source>
</evidence>
<protein>
    <submittedName>
        <fullName evidence="5">CUX1</fullName>
    </submittedName>
</protein>
<name>A0A7J7JSM3_BUGNE</name>
<feature type="domain" description="Cux N-terminal" evidence="4">
    <location>
        <begin position="3"/>
        <end position="113"/>
    </location>
</feature>
<reference evidence="5" key="1">
    <citation type="submission" date="2020-06" db="EMBL/GenBank/DDBJ databases">
        <title>Draft genome of Bugula neritina, a colonial animal packing powerful symbionts and potential medicines.</title>
        <authorList>
            <person name="Rayko M."/>
        </authorList>
    </citation>
    <scope>NUCLEOTIDE SEQUENCE [LARGE SCALE GENOMIC DNA]</scope>
    <source>
        <strain evidence="5">Kwan_BN1</strain>
    </source>
</reference>
<dbReference type="EMBL" id="VXIV02001884">
    <property type="protein sequence ID" value="KAF6028925.1"/>
    <property type="molecule type" value="Genomic_DNA"/>
</dbReference>
<comment type="caution">
    <text evidence="5">The sequence shown here is derived from an EMBL/GenBank/DDBJ whole genome shotgun (WGS) entry which is preliminary data.</text>
</comment>
<evidence type="ECO:0000259" key="4">
    <source>
        <dbReference type="Pfam" id="PF25398"/>
    </source>
</evidence>
<dbReference type="GO" id="GO:0005634">
    <property type="term" value="C:nucleus"/>
    <property type="evidence" value="ECO:0007669"/>
    <property type="project" value="TreeGrafter"/>
</dbReference>
<dbReference type="OrthoDB" id="10257567at2759"/>
<dbReference type="GO" id="GO:0000977">
    <property type="term" value="F:RNA polymerase II transcription regulatory region sequence-specific DNA binding"/>
    <property type="evidence" value="ECO:0007669"/>
    <property type="project" value="TreeGrafter"/>
</dbReference>
<keyword evidence="3" id="KW-0812">Transmembrane</keyword>
<proteinExistence type="predicted"/>
<gene>
    <name evidence="5" type="ORF">EB796_012765</name>
</gene>
<keyword evidence="6" id="KW-1185">Reference proteome</keyword>
<keyword evidence="3" id="KW-0472">Membrane</keyword>
<dbReference type="GO" id="GO:0000981">
    <property type="term" value="F:DNA-binding transcription factor activity, RNA polymerase II-specific"/>
    <property type="evidence" value="ECO:0007669"/>
    <property type="project" value="TreeGrafter"/>
</dbReference>
<dbReference type="PANTHER" id="PTHR14043">
    <property type="entry name" value="CCAAT DISPLACEMENT PROTEIN-RELATED"/>
    <property type="match status" value="1"/>
</dbReference>
<dbReference type="PANTHER" id="PTHR14043:SF2">
    <property type="entry name" value="HOMEOBOX PROTEIN CUT"/>
    <property type="match status" value="1"/>
</dbReference>
<dbReference type="Proteomes" id="UP000593567">
    <property type="component" value="Unassembled WGS sequence"/>
</dbReference>
<dbReference type="Pfam" id="PF25398">
    <property type="entry name" value="CUX1_N"/>
    <property type="match status" value="1"/>
</dbReference>
<keyword evidence="1 2" id="KW-0175">Coiled coil</keyword>
<keyword evidence="3" id="KW-1133">Transmembrane helix</keyword>
<dbReference type="InterPro" id="IPR057476">
    <property type="entry name" value="Cux_N"/>
</dbReference>
<evidence type="ECO:0000313" key="5">
    <source>
        <dbReference type="EMBL" id="KAF6028925.1"/>
    </source>
</evidence>
<accession>A0A7J7JSM3</accession>
<dbReference type="AlphaFoldDB" id="A0A7J7JSM3"/>
<feature type="transmembrane region" description="Helical" evidence="3">
    <location>
        <begin position="168"/>
        <end position="188"/>
    </location>
</feature>
<organism evidence="5 6">
    <name type="scientific">Bugula neritina</name>
    <name type="common">Brown bryozoan</name>
    <name type="synonym">Sertularia neritina</name>
    <dbReference type="NCBI Taxonomy" id="10212"/>
    <lineage>
        <taxon>Eukaryota</taxon>
        <taxon>Metazoa</taxon>
        <taxon>Spiralia</taxon>
        <taxon>Lophotrochozoa</taxon>
        <taxon>Bryozoa</taxon>
        <taxon>Gymnolaemata</taxon>
        <taxon>Cheilostomatida</taxon>
        <taxon>Flustrina</taxon>
        <taxon>Buguloidea</taxon>
        <taxon>Bugulidae</taxon>
        <taxon>Bugula</taxon>
    </lineage>
</organism>
<evidence type="ECO:0000256" key="3">
    <source>
        <dbReference type="SAM" id="Phobius"/>
    </source>
</evidence>
<feature type="coiled-coil region" evidence="2">
    <location>
        <begin position="119"/>
        <end position="170"/>
    </location>
</feature>
<evidence type="ECO:0000256" key="2">
    <source>
        <dbReference type="SAM" id="Coils"/>
    </source>
</evidence>
<evidence type="ECO:0000313" key="6">
    <source>
        <dbReference type="Proteomes" id="UP000593567"/>
    </source>
</evidence>
<sequence length="190" mass="22110">MAADLQSHTQYWKSFDLLSLQQELDVTANDLATRQDESDSSRKRLVEQSREFKKVTAEEVRKQVAPLLKSFQVEIDSLSKRSKAAEAAFLNIYKRLIDVPDPLPAFEQALSHQKLVTRLSDFEIENTKLRETLAEYNSEFAEVKSQELTIKQLKEKIKDYENKIESEVQVIMFVMIFYTTCPLLYTYITT</sequence>